<evidence type="ECO:0000313" key="5">
    <source>
        <dbReference type="Proteomes" id="UP000078224"/>
    </source>
</evidence>
<organism evidence="4 5">
    <name type="scientific">Providencia heimbachae ATCC 35613</name>
    <dbReference type="NCBI Taxonomy" id="1354272"/>
    <lineage>
        <taxon>Bacteria</taxon>
        <taxon>Pseudomonadati</taxon>
        <taxon>Pseudomonadota</taxon>
        <taxon>Gammaproteobacteria</taxon>
        <taxon>Enterobacterales</taxon>
        <taxon>Morganellaceae</taxon>
        <taxon>Providencia</taxon>
    </lineage>
</organism>
<dbReference type="EC" id="2.3.1.-" evidence="4"/>
<dbReference type="Proteomes" id="UP000078224">
    <property type="component" value="Unassembled WGS sequence"/>
</dbReference>
<dbReference type="PANTHER" id="PTHR43072:SF51">
    <property type="entry name" value="ABC SUPERFAMILY TRANSPORT PROTEIN"/>
    <property type="match status" value="1"/>
</dbReference>
<keyword evidence="1 4" id="KW-0808">Transferase</keyword>
<dbReference type="RefSeq" id="WP_068445214.1">
    <property type="nucleotide sequence ID" value="NZ_LXEW01000048.1"/>
</dbReference>
<keyword evidence="5" id="KW-1185">Reference proteome</keyword>
<dbReference type="OrthoDB" id="1821130at2"/>
<keyword evidence="2 4" id="KW-0012">Acyltransferase</keyword>
<dbReference type="EMBL" id="LXEW01000048">
    <property type="protein sequence ID" value="OAT48113.1"/>
    <property type="molecule type" value="Genomic_DNA"/>
</dbReference>
<dbReference type="NCBIfam" id="NF002959">
    <property type="entry name" value="PRK03624.1"/>
    <property type="match status" value="1"/>
</dbReference>
<dbReference type="Pfam" id="PF00583">
    <property type="entry name" value="Acetyltransf_1"/>
    <property type="match status" value="1"/>
</dbReference>
<comment type="caution">
    <text evidence="4">The sequence shown here is derived from an EMBL/GenBank/DDBJ whole genome shotgun (WGS) entry which is preliminary data.</text>
</comment>
<evidence type="ECO:0000259" key="3">
    <source>
        <dbReference type="PROSITE" id="PS51186"/>
    </source>
</evidence>
<reference evidence="4 5" key="1">
    <citation type="submission" date="2016-04" db="EMBL/GenBank/DDBJ databases">
        <title>ATOL: Assembling a taxonomically balanced genome-scale reconstruction of the evolutionary history of the Enterobacteriaceae.</title>
        <authorList>
            <person name="Plunkett G.III."/>
            <person name="Neeno-Eckwall E.C."/>
            <person name="Glasner J.D."/>
            <person name="Perna N.T."/>
        </authorList>
    </citation>
    <scope>NUCLEOTIDE SEQUENCE [LARGE SCALE GENOMIC DNA]</scope>
    <source>
        <strain evidence="4 5">ATCC 35613</strain>
    </source>
</reference>
<evidence type="ECO:0000256" key="1">
    <source>
        <dbReference type="ARBA" id="ARBA00022679"/>
    </source>
</evidence>
<accession>A0A1B7JJK6</accession>
<dbReference type="CDD" id="cd04301">
    <property type="entry name" value="NAT_SF"/>
    <property type="match status" value="1"/>
</dbReference>
<dbReference type="PROSITE" id="PS51186">
    <property type="entry name" value="GNAT"/>
    <property type="match status" value="1"/>
</dbReference>
<name>A0A1B7JJK6_9GAMM</name>
<dbReference type="PATRIC" id="fig|1354272.4.peg.3624"/>
<dbReference type="SUPFAM" id="SSF55729">
    <property type="entry name" value="Acyl-CoA N-acyltransferases (Nat)"/>
    <property type="match status" value="1"/>
</dbReference>
<dbReference type="InterPro" id="IPR000182">
    <property type="entry name" value="GNAT_dom"/>
</dbReference>
<feature type="domain" description="N-acetyltransferase" evidence="3">
    <location>
        <begin position="1"/>
        <end position="142"/>
    </location>
</feature>
<dbReference type="PANTHER" id="PTHR43072">
    <property type="entry name" value="N-ACETYLTRANSFERASE"/>
    <property type="match status" value="1"/>
</dbReference>
<dbReference type="InterPro" id="IPR016181">
    <property type="entry name" value="Acyl_CoA_acyltransferase"/>
</dbReference>
<evidence type="ECO:0000313" key="4">
    <source>
        <dbReference type="EMBL" id="OAT48113.1"/>
    </source>
</evidence>
<dbReference type="AlphaFoldDB" id="A0A1B7JJK6"/>
<proteinExistence type="predicted"/>
<evidence type="ECO:0000256" key="2">
    <source>
        <dbReference type="ARBA" id="ARBA00023315"/>
    </source>
</evidence>
<protein>
    <submittedName>
        <fullName evidence="4">YpeA family acetyltransferase</fullName>
        <ecNumber evidence="4">2.3.1.-</ecNumber>
    </submittedName>
</protein>
<gene>
    <name evidence="4" type="ORF">M998_3540</name>
</gene>
<dbReference type="Gene3D" id="3.40.630.30">
    <property type="match status" value="1"/>
</dbReference>
<sequence>MEIRIFRQSDYEEVITLWERCDLNEFAGDPELDIERKLQCGADLFLVAEVTGEVVGTIMGGYDGIRGTAVYLAVHPEYRGRGIANALVSRLEKKLVARGCAKIELLMSEESDAAICMFEKMLYEEEQPTRLIYSKKLTHDLDF</sequence>
<dbReference type="GO" id="GO:0016747">
    <property type="term" value="F:acyltransferase activity, transferring groups other than amino-acyl groups"/>
    <property type="evidence" value="ECO:0007669"/>
    <property type="project" value="InterPro"/>
</dbReference>